<dbReference type="InterPro" id="IPR019675">
    <property type="entry name" value="DUF2550"/>
</dbReference>
<accession>A0A7I9VAN4</accession>
<name>A0A7I9VAN4_9ACTN</name>
<evidence type="ECO:0008006" key="3">
    <source>
        <dbReference type="Google" id="ProtNLM"/>
    </source>
</evidence>
<evidence type="ECO:0000313" key="1">
    <source>
        <dbReference type="EMBL" id="GEE02130.1"/>
    </source>
</evidence>
<proteinExistence type="predicted"/>
<dbReference type="Proteomes" id="UP000444960">
    <property type="component" value="Unassembled WGS sequence"/>
</dbReference>
<sequence length="148" mass="16380">MPVWSWILCLVVLAGAAVLALVAYRLRLVRAAGTPMLLRQLPAEADEGWRHGAAHYTDDALVYYRLSSLRPGPTVSLSRRRIEVTGRRGPSGTEVEIMDDDVVVVELTVGRRGQGGMYEIALTPDLAMAFQSWIEARAPRRARRRPAA</sequence>
<dbReference type="OrthoDB" id="4793422at2"/>
<dbReference type="Pfam" id="PF10739">
    <property type="entry name" value="DUF2550"/>
    <property type="match status" value="1"/>
</dbReference>
<reference evidence="2" key="1">
    <citation type="submission" date="2019-06" db="EMBL/GenBank/DDBJ databases">
        <title>Gordonia isolated from sludge of a wastewater treatment plant.</title>
        <authorList>
            <person name="Tamura T."/>
            <person name="Aoyama K."/>
            <person name="Kang Y."/>
            <person name="Saito S."/>
            <person name="Akiyama N."/>
            <person name="Yazawa K."/>
            <person name="Gonoi T."/>
            <person name="Mikami Y."/>
        </authorList>
    </citation>
    <scope>NUCLEOTIDE SEQUENCE [LARGE SCALE GENOMIC DNA]</scope>
    <source>
        <strain evidence="2">NBRC 107696</strain>
    </source>
</reference>
<organism evidence="1 2">
    <name type="scientific">Gordonia spumicola</name>
    <dbReference type="NCBI Taxonomy" id="589161"/>
    <lineage>
        <taxon>Bacteria</taxon>
        <taxon>Bacillati</taxon>
        <taxon>Actinomycetota</taxon>
        <taxon>Actinomycetes</taxon>
        <taxon>Mycobacteriales</taxon>
        <taxon>Gordoniaceae</taxon>
        <taxon>Gordonia</taxon>
    </lineage>
</organism>
<dbReference type="AlphaFoldDB" id="A0A7I9VAN4"/>
<comment type="caution">
    <text evidence="1">The sequence shown here is derived from an EMBL/GenBank/DDBJ whole genome shotgun (WGS) entry which is preliminary data.</text>
</comment>
<keyword evidence="2" id="KW-1185">Reference proteome</keyword>
<evidence type="ECO:0000313" key="2">
    <source>
        <dbReference type="Proteomes" id="UP000444960"/>
    </source>
</evidence>
<dbReference type="EMBL" id="BJOV01000005">
    <property type="protein sequence ID" value="GEE02130.1"/>
    <property type="molecule type" value="Genomic_DNA"/>
</dbReference>
<gene>
    <name evidence="1" type="ORF">nbrc107696_25760</name>
</gene>
<protein>
    <recommendedName>
        <fullName evidence="3">DUF2550 domain-containing protein</fullName>
    </recommendedName>
</protein>